<feature type="domain" description="Transposase IS4-like" evidence="2">
    <location>
        <begin position="104"/>
        <end position="257"/>
    </location>
</feature>
<dbReference type="InterPro" id="IPR025161">
    <property type="entry name" value="IS402-like_dom"/>
</dbReference>
<proteinExistence type="predicted"/>
<dbReference type="PANTHER" id="PTHR30007">
    <property type="entry name" value="PHP DOMAIN PROTEIN"/>
    <property type="match status" value="1"/>
</dbReference>
<evidence type="ECO:0000313" key="7">
    <source>
        <dbReference type="Proteomes" id="UP001056386"/>
    </source>
</evidence>
<evidence type="ECO:0000313" key="6">
    <source>
        <dbReference type="Proteomes" id="UP000594892"/>
    </source>
</evidence>
<reference evidence="4 6" key="1">
    <citation type="submission" date="2020-12" db="EMBL/GenBank/DDBJ databases">
        <title>FDA dAtabase for Regulatory Grade micrObial Sequences (FDA-ARGOS): Supporting development and validation of Infectious Disease Dx tests.</title>
        <authorList>
            <person name="Minogue T."/>
            <person name="Wolcott M."/>
            <person name="Wasieloski L."/>
            <person name="Aguilar W."/>
            <person name="Moore D."/>
            <person name="Jaissle J."/>
            <person name="Tallon L."/>
            <person name="Sadzewicz L."/>
            <person name="Zhao X."/>
            <person name="Boylan J."/>
            <person name="Ott S."/>
            <person name="Bowen H."/>
            <person name="Vavikolanu K."/>
            <person name="Mehta A."/>
            <person name="Aluvathingal J."/>
            <person name="Nadendla S."/>
            <person name="Yan Y."/>
            <person name="Sichtig H."/>
        </authorList>
    </citation>
    <scope>NUCLEOTIDE SEQUENCE [LARGE SCALE GENOMIC DNA]</scope>
    <source>
        <strain evidence="4 6">FDAARGOS_949</strain>
    </source>
</reference>
<dbReference type="GO" id="GO:0006313">
    <property type="term" value="P:DNA transposition"/>
    <property type="evidence" value="ECO:0007669"/>
    <property type="project" value="InterPro"/>
</dbReference>
<dbReference type="EMBL" id="CP099583">
    <property type="protein sequence ID" value="USS43791.1"/>
    <property type="molecule type" value="Genomic_DNA"/>
</dbReference>
<dbReference type="InterPro" id="IPR002559">
    <property type="entry name" value="Transposase_11"/>
</dbReference>
<keyword evidence="7" id="KW-1185">Reference proteome</keyword>
<dbReference type="Proteomes" id="UP001056386">
    <property type="component" value="Chromosome 2"/>
</dbReference>
<dbReference type="GO" id="GO:0003677">
    <property type="term" value="F:DNA binding"/>
    <property type="evidence" value="ECO:0007669"/>
    <property type="project" value="InterPro"/>
</dbReference>
<accession>A0AAQ0BQ84</accession>
<evidence type="ECO:0000256" key="1">
    <source>
        <dbReference type="SAM" id="MobiDB-lite"/>
    </source>
</evidence>
<dbReference type="NCBIfam" id="NF033580">
    <property type="entry name" value="transpos_IS5_3"/>
    <property type="match status" value="1"/>
</dbReference>
<dbReference type="Proteomes" id="UP000594892">
    <property type="component" value="Chromosome 1"/>
</dbReference>
<evidence type="ECO:0000259" key="3">
    <source>
        <dbReference type="Pfam" id="PF13340"/>
    </source>
</evidence>
<protein>
    <submittedName>
        <fullName evidence="4">IS5 family transposase</fullName>
    </submittedName>
</protein>
<dbReference type="AlphaFoldDB" id="A0AAQ0BQ84"/>
<feature type="domain" description="Insertion element IS402-like" evidence="3">
    <location>
        <begin position="6"/>
        <end position="84"/>
    </location>
</feature>
<dbReference type="Pfam" id="PF13340">
    <property type="entry name" value="DUF4096"/>
    <property type="match status" value="1"/>
</dbReference>
<dbReference type="RefSeq" id="WP_085962425.1">
    <property type="nucleotide sequence ID" value="NZ_CP021075.1"/>
</dbReference>
<dbReference type="EMBL" id="CP065600">
    <property type="protein sequence ID" value="QPQ90234.1"/>
    <property type="molecule type" value="Genomic_DNA"/>
</dbReference>
<gene>
    <name evidence="4" type="ORF">I6H06_00130</name>
    <name evidence="5" type="ORF">NFI99_04925</name>
</gene>
<reference evidence="5" key="2">
    <citation type="submission" date="2022-06" db="EMBL/GenBank/DDBJ databases">
        <title>Draft genome sequence of Burkholderia glumae strain GR20004 isolated from rice panicle showing bacterial panicle blight.</title>
        <authorList>
            <person name="Choi S.Y."/>
            <person name="Lee Y.H."/>
        </authorList>
    </citation>
    <scope>NUCLEOTIDE SEQUENCE</scope>
    <source>
        <strain evidence="5">GR20004</strain>
    </source>
</reference>
<dbReference type="Pfam" id="PF01609">
    <property type="entry name" value="DDE_Tnp_1"/>
    <property type="match status" value="1"/>
</dbReference>
<dbReference type="GO" id="GO:0004803">
    <property type="term" value="F:transposase activity"/>
    <property type="evidence" value="ECO:0007669"/>
    <property type="project" value="InterPro"/>
</dbReference>
<evidence type="ECO:0000313" key="4">
    <source>
        <dbReference type="EMBL" id="QPQ90234.1"/>
    </source>
</evidence>
<feature type="region of interest" description="Disordered" evidence="1">
    <location>
        <begin position="104"/>
        <end position="129"/>
    </location>
</feature>
<dbReference type="PANTHER" id="PTHR30007:SF1">
    <property type="entry name" value="BLR1914 PROTEIN"/>
    <property type="match status" value="1"/>
</dbReference>
<feature type="compositionally biased region" description="Polar residues" evidence="1">
    <location>
        <begin position="108"/>
        <end position="121"/>
    </location>
</feature>
<dbReference type="GeneID" id="45698837"/>
<organism evidence="4 6">
    <name type="scientific">Burkholderia glumae</name>
    <name type="common">Pseudomonas glumae</name>
    <dbReference type="NCBI Taxonomy" id="337"/>
    <lineage>
        <taxon>Bacteria</taxon>
        <taxon>Pseudomonadati</taxon>
        <taxon>Pseudomonadota</taxon>
        <taxon>Betaproteobacteria</taxon>
        <taxon>Burkholderiales</taxon>
        <taxon>Burkholderiaceae</taxon>
        <taxon>Burkholderia</taxon>
    </lineage>
</organism>
<name>A0AAQ0BQ84_BURGL</name>
<sequence>MARRKISNELWVELEPLIPEFAPSPKGGRRRTVDDRAALNGILYVLQAGIPQEDLPQELGFGSGMTCWRRLRDWQAAGVWHRLHLAMLRRLREHDQIDWERASLDGASVSSPPGGQKTGPNPTDRGELGSKRHIVTDANSPPLAAILTGANVSDITQWLPLIDAIAPIRGLRGHPLRRPRVVYADRGYDSEPHRRALRDRGIEPVIARRRTEHGSGLGKYRWVVERTHAWRHHFRRLRIRFERRADIHGAFLKLGCCSICWNTLQRTQPSL</sequence>
<evidence type="ECO:0000259" key="2">
    <source>
        <dbReference type="Pfam" id="PF01609"/>
    </source>
</evidence>
<evidence type="ECO:0000313" key="5">
    <source>
        <dbReference type="EMBL" id="USS43791.1"/>
    </source>
</evidence>